<evidence type="ECO:0000256" key="10">
    <source>
        <dbReference type="ARBA" id="ARBA00023224"/>
    </source>
</evidence>
<keyword evidence="3 11" id="KW-0812">Transmembrane</keyword>
<name>A0A914B6E9_PATMI</name>
<feature type="region of interest" description="Disordered" evidence="12">
    <location>
        <begin position="347"/>
        <end position="369"/>
    </location>
</feature>
<dbReference type="GeneID" id="119740522"/>
<dbReference type="PANTHER" id="PTHR45695">
    <property type="entry name" value="LEUCOKININ RECEPTOR-RELATED"/>
    <property type="match status" value="1"/>
</dbReference>
<dbReference type="GO" id="GO:0004930">
    <property type="term" value="F:G protein-coupled receptor activity"/>
    <property type="evidence" value="ECO:0007669"/>
    <property type="project" value="UniProtKB-KW"/>
</dbReference>
<keyword evidence="7" id="KW-1015">Disulfide bond</keyword>
<feature type="domain" description="G-protein coupled receptors family 1 profile" evidence="14">
    <location>
        <begin position="57"/>
        <end position="302"/>
    </location>
</feature>
<keyword evidence="6 13" id="KW-0472">Membrane</keyword>
<dbReference type="PROSITE" id="PS00237">
    <property type="entry name" value="G_PROTEIN_RECEP_F1_1"/>
    <property type="match status" value="1"/>
</dbReference>
<reference evidence="15" key="1">
    <citation type="submission" date="2022-11" db="UniProtKB">
        <authorList>
            <consortium name="EnsemblMetazoa"/>
        </authorList>
    </citation>
    <scope>IDENTIFICATION</scope>
</reference>
<evidence type="ECO:0000256" key="13">
    <source>
        <dbReference type="SAM" id="Phobius"/>
    </source>
</evidence>
<dbReference type="InterPro" id="IPR017452">
    <property type="entry name" value="GPCR_Rhodpsn_7TM"/>
</dbReference>
<dbReference type="Pfam" id="PF00001">
    <property type="entry name" value="7tm_1"/>
    <property type="match status" value="1"/>
</dbReference>
<evidence type="ECO:0000259" key="14">
    <source>
        <dbReference type="PROSITE" id="PS50262"/>
    </source>
</evidence>
<keyword evidence="9" id="KW-0325">Glycoprotein</keyword>
<keyword evidence="5 11" id="KW-0297">G-protein coupled receptor</keyword>
<dbReference type="RefSeq" id="XP_038071791.1">
    <property type="nucleotide sequence ID" value="XM_038215863.1"/>
</dbReference>
<evidence type="ECO:0000256" key="7">
    <source>
        <dbReference type="ARBA" id="ARBA00023157"/>
    </source>
</evidence>
<evidence type="ECO:0000256" key="11">
    <source>
        <dbReference type="RuleBase" id="RU000688"/>
    </source>
</evidence>
<evidence type="ECO:0000256" key="12">
    <source>
        <dbReference type="SAM" id="MobiDB-lite"/>
    </source>
</evidence>
<dbReference type="PRINTS" id="PR00237">
    <property type="entry name" value="GPCRRHODOPSN"/>
</dbReference>
<feature type="transmembrane region" description="Helical" evidence="13">
    <location>
        <begin position="280"/>
        <end position="304"/>
    </location>
</feature>
<dbReference type="InterPro" id="IPR000276">
    <property type="entry name" value="GPCR_Rhodpsn"/>
</dbReference>
<keyword evidence="4 13" id="KW-1133">Transmembrane helix</keyword>
<dbReference type="OrthoDB" id="9835842at2759"/>
<protein>
    <recommendedName>
        <fullName evidence="14">G-protein coupled receptors family 1 profile domain-containing protein</fullName>
    </recommendedName>
</protein>
<keyword evidence="16" id="KW-1185">Reference proteome</keyword>
<keyword evidence="2" id="KW-1003">Cell membrane</keyword>
<dbReference type="AlphaFoldDB" id="A0A914B6E9"/>
<feature type="transmembrane region" description="Helical" evidence="13">
    <location>
        <begin position="242"/>
        <end position="260"/>
    </location>
</feature>
<dbReference type="PANTHER" id="PTHR45695:SF23">
    <property type="entry name" value="GALANIN-LIKE G-PROTEIN COUPLED RECEPTOR NPR-9"/>
    <property type="match status" value="1"/>
</dbReference>
<comment type="subcellular location">
    <subcellularLocation>
        <location evidence="1">Cell membrane</location>
        <topology evidence="1">Multi-pass membrane protein</topology>
    </subcellularLocation>
</comment>
<feature type="transmembrane region" description="Helical" evidence="13">
    <location>
        <begin position="198"/>
        <end position="221"/>
    </location>
</feature>
<accession>A0A914B6E9</accession>
<evidence type="ECO:0000256" key="6">
    <source>
        <dbReference type="ARBA" id="ARBA00023136"/>
    </source>
</evidence>
<evidence type="ECO:0000256" key="8">
    <source>
        <dbReference type="ARBA" id="ARBA00023170"/>
    </source>
</evidence>
<evidence type="ECO:0000313" key="16">
    <source>
        <dbReference type="Proteomes" id="UP000887568"/>
    </source>
</evidence>
<evidence type="ECO:0000313" key="15">
    <source>
        <dbReference type="EnsemblMetazoa" id="XP_038071791.1"/>
    </source>
</evidence>
<dbReference type="GO" id="GO:0005886">
    <property type="term" value="C:plasma membrane"/>
    <property type="evidence" value="ECO:0007669"/>
    <property type="project" value="UniProtKB-SubCell"/>
</dbReference>
<sequence length="379" mass="41935">MNWEVTVGYNSSEVMALMNDTTVATEGRSPEDFVFSRAAMIALTVVISVVSAVGILGNAMVIFIVFRYRDMHTVINYSFANLALTDLTLLLLDGVPTAADTMETNLSAKLGCNVPIYLQYVSAEVSSLTLAFLSYDRYRLIVHPIKTLQRRSTRALMKMFLCVWLVSFITQIPTALPAGLTPEGACSEYIATWGQEYFFSYTLVSLFVIPSGIIVICYVKIGRKMLEAGPPSSMKAHRRRRSVNIILGVIVLYALCWIPVHVVHMWGAFDPEVTARSPLYVVLHTAANVLMFVNSSVNPFVYALTGPSFRSHIRSIVVSMAKCRAKDAFADQRHESNQNLYEAKKAALSPGVSDPKTPEDLPSGRSDDACEGVYESTWL</sequence>
<evidence type="ECO:0000256" key="2">
    <source>
        <dbReference type="ARBA" id="ARBA00022475"/>
    </source>
</evidence>
<evidence type="ECO:0000256" key="1">
    <source>
        <dbReference type="ARBA" id="ARBA00004651"/>
    </source>
</evidence>
<evidence type="ECO:0000256" key="4">
    <source>
        <dbReference type="ARBA" id="ARBA00022989"/>
    </source>
</evidence>
<keyword evidence="8 11" id="KW-0675">Receptor</keyword>
<dbReference type="PROSITE" id="PS50262">
    <property type="entry name" value="G_PROTEIN_RECEP_F1_2"/>
    <property type="match status" value="1"/>
</dbReference>
<evidence type="ECO:0000256" key="5">
    <source>
        <dbReference type="ARBA" id="ARBA00023040"/>
    </source>
</evidence>
<organism evidence="15 16">
    <name type="scientific">Patiria miniata</name>
    <name type="common">Bat star</name>
    <name type="synonym">Asterina miniata</name>
    <dbReference type="NCBI Taxonomy" id="46514"/>
    <lineage>
        <taxon>Eukaryota</taxon>
        <taxon>Metazoa</taxon>
        <taxon>Echinodermata</taxon>
        <taxon>Eleutherozoa</taxon>
        <taxon>Asterozoa</taxon>
        <taxon>Asteroidea</taxon>
        <taxon>Valvatacea</taxon>
        <taxon>Valvatida</taxon>
        <taxon>Asterinidae</taxon>
        <taxon>Patiria</taxon>
    </lineage>
</organism>
<evidence type="ECO:0000256" key="9">
    <source>
        <dbReference type="ARBA" id="ARBA00023180"/>
    </source>
</evidence>
<feature type="transmembrane region" description="Helical" evidence="13">
    <location>
        <begin position="38"/>
        <end position="66"/>
    </location>
</feature>
<dbReference type="OMA" id="LPWTIRQ"/>
<dbReference type="Gene3D" id="1.20.1070.10">
    <property type="entry name" value="Rhodopsin 7-helix transmembrane proteins"/>
    <property type="match status" value="1"/>
</dbReference>
<dbReference type="SUPFAM" id="SSF81321">
    <property type="entry name" value="Family A G protein-coupled receptor-like"/>
    <property type="match status" value="1"/>
</dbReference>
<proteinExistence type="inferred from homology"/>
<comment type="similarity">
    <text evidence="11">Belongs to the G-protein coupled receptor 1 family.</text>
</comment>
<keyword evidence="10 11" id="KW-0807">Transducer</keyword>
<feature type="transmembrane region" description="Helical" evidence="13">
    <location>
        <begin position="156"/>
        <end position="178"/>
    </location>
</feature>
<dbReference type="EnsemblMetazoa" id="XM_038215863.1">
    <property type="protein sequence ID" value="XP_038071791.1"/>
    <property type="gene ID" value="LOC119740522"/>
</dbReference>
<dbReference type="Proteomes" id="UP000887568">
    <property type="component" value="Unplaced"/>
</dbReference>
<evidence type="ECO:0000256" key="3">
    <source>
        <dbReference type="ARBA" id="ARBA00022692"/>
    </source>
</evidence>